<sequence length="94" mass="10278">MDQAQYTFNVFILHRSAPESAAGQIHLSSAALYGSVTELQAVPAVRSEVSVDPDLQMVIFRGFMVAREEFLGLRVELVSSWIGEAPEGVQVVQV</sequence>
<protein>
    <submittedName>
        <fullName evidence="1">Uncharacterized protein</fullName>
    </submittedName>
</protein>
<dbReference type="EMBL" id="BJXB01000003">
    <property type="protein sequence ID" value="GEM45300.1"/>
    <property type="molecule type" value="Genomic_DNA"/>
</dbReference>
<proteinExistence type="predicted"/>
<evidence type="ECO:0000313" key="1">
    <source>
        <dbReference type="EMBL" id="GEM45300.1"/>
    </source>
</evidence>
<dbReference type="Proteomes" id="UP000321306">
    <property type="component" value="Unassembled WGS sequence"/>
</dbReference>
<name>A0A511MXL1_DEIC1</name>
<evidence type="ECO:0000313" key="2">
    <source>
        <dbReference type="Proteomes" id="UP000321306"/>
    </source>
</evidence>
<organism evidence="1 2">
    <name type="scientific">Deinococcus cellulosilyticus (strain DSM 18568 / NBRC 106333 / KACC 11606 / 5516J-15)</name>
    <dbReference type="NCBI Taxonomy" id="1223518"/>
    <lineage>
        <taxon>Bacteria</taxon>
        <taxon>Thermotogati</taxon>
        <taxon>Deinococcota</taxon>
        <taxon>Deinococci</taxon>
        <taxon>Deinococcales</taxon>
        <taxon>Deinococcaceae</taxon>
        <taxon>Deinococcus</taxon>
    </lineage>
</organism>
<accession>A0A511MXL1</accession>
<reference evidence="1 2" key="1">
    <citation type="submission" date="2019-07" db="EMBL/GenBank/DDBJ databases">
        <title>Whole genome shotgun sequence of Deinococcus cellulosilyticus NBRC 106333.</title>
        <authorList>
            <person name="Hosoyama A."/>
            <person name="Uohara A."/>
            <person name="Ohji S."/>
            <person name="Ichikawa N."/>
        </authorList>
    </citation>
    <scope>NUCLEOTIDE SEQUENCE [LARGE SCALE GENOMIC DNA]</scope>
    <source>
        <strain evidence="1 2">NBRC 106333</strain>
    </source>
</reference>
<comment type="caution">
    <text evidence="1">The sequence shown here is derived from an EMBL/GenBank/DDBJ whole genome shotgun (WGS) entry which is preliminary data.</text>
</comment>
<gene>
    <name evidence="1" type="ORF">DC3_09350</name>
</gene>
<keyword evidence="2" id="KW-1185">Reference proteome</keyword>
<dbReference type="AlphaFoldDB" id="A0A511MXL1"/>